<dbReference type="Proteomes" id="UP000763557">
    <property type="component" value="Unassembled WGS sequence"/>
</dbReference>
<dbReference type="SMART" id="SM00609">
    <property type="entry name" value="VIT"/>
    <property type="match status" value="1"/>
</dbReference>
<feature type="region of interest" description="Disordered" evidence="1">
    <location>
        <begin position="1"/>
        <end position="24"/>
    </location>
</feature>
<evidence type="ECO:0000313" key="4">
    <source>
        <dbReference type="EMBL" id="NRN62816.1"/>
    </source>
</evidence>
<dbReference type="PANTHER" id="PTHR45737">
    <property type="entry name" value="VON WILLEBRAND FACTOR A DOMAIN-CONTAINING PROTEIN 5A"/>
    <property type="match status" value="1"/>
</dbReference>
<dbReference type="PROSITE" id="PS50234">
    <property type="entry name" value="VWFA"/>
    <property type="match status" value="1"/>
</dbReference>
<feature type="domain" description="VWFA" evidence="2">
    <location>
        <begin position="301"/>
        <end position="474"/>
    </location>
</feature>
<dbReference type="PANTHER" id="PTHR45737:SF6">
    <property type="entry name" value="VON WILLEBRAND FACTOR A DOMAIN-CONTAINING PROTEIN 5A"/>
    <property type="match status" value="1"/>
</dbReference>
<gene>
    <name evidence="4" type="ORF">GC106_170</name>
</gene>
<evidence type="ECO:0000313" key="5">
    <source>
        <dbReference type="Proteomes" id="UP000763557"/>
    </source>
</evidence>
<keyword evidence="5" id="KW-1185">Reference proteome</keyword>
<feature type="domain" description="VIT" evidence="3">
    <location>
        <begin position="19"/>
        <end position="147"/>
    </location>
</feature>
<dbReference type="InterPro" id="IPR002035">
    <property type="entry name" value="VWF_A"/>
</dbReference>
<evidence type="ECO:0000259" key="3">
    <source>
        <dbReference type="PROSITE" id="PS51468"/>
    </source>
</evidence>
<dbReference type="SUPFAM" id="SSF53300">
    <property type="entry name" value="vWA-like"/>
    <property type="match status" value="1"/>
</dbReference>
<reference evidence="4 5" key="1">
    <citation type="submission" date="2020-01" db="EMBL/GenBank/DDBJ databases">
        <title>Kibdelosporangium persica a novel Actinomycetes from a hot desert in Iran.</title>
        <authorList>
            <person name="Safaei N."/>
            <person name="Zaburannyi N."/>
            <person name="Mueller R."/>
            <person name="Wink J."/>
        </authorList>
    </citation>
    <scope>NUCLEOTIDE SEQUENCE [LARGE SCALE GENOMIC DNA]</scope>
    <source>
        <strain evidence="4 5">4NS15</strain>
    </source>
</reference>
<evidence type="ECO:0000256" key="1">
    <source>
        <dbReference type="SAM" id="MobiDB-lite"/>
    </source>
</evidence>
<proteinExistence type="predicted"/>
<accession>A0ABX2EUW9</accession>
<sequence length="804" mass="85363">MSLRVDVRESIAAPGTPSEDDGLGCLRTDRGNLPLDLIDVRAAISGLATSVEVTQGFRNPHDEPLEATYIFPLPPRAAVTALRMEADGRVVEGVLKERGAARESYDQAIAEGKRASIAEEERPGVFTMRVGNIMPGERVSVHLTLATALSYEDDEATFRFPLVVAPRYIPGEPLAGGQVGDGVAEDTDAVPDASRISPPVLLPGFPNPVRLSVVVDVDPGALPLHGISSSLHAVITEDAPTGLRVRLEPGERADRDFILRLRYGAEAISTSLAVLPEGESGGTFALTVLPPSAKTAARPRDVVLVLDRSGSMGGWKMVAARRAAARIVDTLGSTDRFAVLAFDHEVLTPPSLPAGFVEANDRNRFRAVEFLSGLDARGGTEMLAPLHRAATLLAESPDHDRVLVLVTDGQVGNEDQLLRDLARGLAGVRVHTVGVDRAVNESFLRRLAGSSGRCELVESEDRLDDAMRNIHRRIGSPVAVGLRLASSGLAVDEASLAPSPMPDLFEGAPVVVTGRFTGPATGAVTVSSADGWTSAVSAVPGDNPSLGALWARARIRDLEDRYIVGTGDQSAVETQIVDTSLKFGVLSRFTAFVAVDQRVVNESGTVHKVTQPVDLPSGWEQDTLHRGMPAQPVAAAAMSPMAYGAAPADFGWNQAGAAPAAPGGVPARSAPQPGRAVPLAGKFGARPASARPRGRGGAQSFEESAAPTLADFVVQHLKSLQAAANEPLPARMTLLQTLVQGIRANLITWLTTKEPEDARTTLTTLADELDIPTTDPAELERRWHHTITTLESLKPRPRKAFWKR</sequence>
<dbReference type="Gene3D" id="3.40.50.410">
    <property type="entry name" value="von Willebrand factor, type A domain"/>
    <property type="match status" value="1"/>
</dbReference>
<evidence type="ECO:0000259" key="2">
    <source>
        <dbReference type="PROSITE" id="PS50234"/>
    </source>
</evidence>
<dbReference type="Pfam" id="PF08487">
    <property type="entry name" value="VIT"/>
    <property type="match status" value="1"/>
</dbReference>
<dbReference type="InterPro" id="IPR013694">
    <property type="entry name" value="VIT"/>
</dbReference>
<organism evidence="4 5">
    <name type="scientific">Kibdelosporangium persicum</name>
    <dbReference type="NCBI Taxonomy" id="2698649"/>
    <lineage>
        <taxon>Bacteria</taxon>
        <taxon>Bacillati</taxon>
        <taxon>Actinomycetota</taxon>
        <taxon>Actinomycetes</taxon>
        <taxon>Pseudonocardiales</taxon>
        <taxon>Pseudonocardiaceae</taxon>
        <taxon>Kibdelosporangium</taxon>
    </lineage>
</organism>
<dbReference type="EMBL" id="JAAATY010000001">
    <property type="protein sequence ID" value="NRN62816.1"/>
    <property type="molecule type" value="Genomic_DNA"/>
</dbReference>
<protein>
    <submittedName>
        <fullName evidence="4">Vault protein inter-alpha-trypsin</fullName>
    </submittedName>
</protein>
<dbReference type="Pfam" id="PF00092">
    <property type="entry name" value="VWA"/>
    <property type="match status" value="1"/>
</dbReference>
<dbReference type="InterPro" id="IPR036465">
    <property type="entry name" value="vWFA_dom_sf"/>
</dbReference>
<comment type="caution">
    <text evidence="4">The sequence shown here is derived from an EMBL/GenBank/DDBJ whole genome shotgun (WGS) entry which is preliminary data.</text>
</comment>
<dbReference type="RefSeq" id="WP_173123022.1">
    <property type="nucleotide sequence ID" value="NZ_CBCSGW010000042.1"/>
</dbReference>
<name>A0ABX2EUW9_9PSEU</name>
<dbReference type="PROSITE" id="PS51468">
    <property type="entry name" value="VIT"/>
    <property type="match status" value="1"/>
</dbReference>
<dbReference type="SMART" id="SM00327">
    <property type="entry name" value="VWA"/>
    <property type="match status" value="1"/>
</dbReference>